<keyword evidence="2" id="KW-0560">Oxidoreductase</keyword>
<gene>
    <name evidence="3" type="ORF">H9651_07810</name>
</gene>
<evidence type="ECO:0000256" key="1">
    <source>
        <dbReference type="ARBA" id="ARBA00006484"/>
    </source>
</evidence>
<evidence type="ECO:0000313" key="4">
    <source>
        <dbReference type="Proteomes" id="UP000648352"/>
    </source>
</evidence>
<evidence type="ECO:0000313" key="3">
    <source>
        <dbReference type="EMBL" id="MBD7957542.1"/>
    </source>
</evidence>
<keyword evidence="4" id="KW-1185">Reference proteome</keyword>
<protein>
    <submittedName>
        <fullName evidence="3">SDR family NAD(P)-dependent oxidoreductase</fullName>
    </submittedName>
</protein>
<dbReference type="Gene3D" id="3.40.50.720">
    <property type="entry name" value="NAD(P)-binding Rossmann-like Domain"/>
    <property type="match status" value="1"/>
</dbReference>
<sequence>MDEHAVHVGQPAVDVGAGPHVASLSAPGGSNVGRVARRADDWDPERLPDLSGRRYLITGTNKGLGFFSALQLAGAGAHVVMTGRNPNRLAAARTALLRNLADATPGTVETLLLDTSNLGSVRAAAATARGRRGLDGLLLNAGVVHPPKTRQLTADRHEMVLASNVLGHFALAGELLPALAAAGGRMVWVGSVATNLWKYDPIDPELETDYTPWRAYVQSKVMTASLGFEADRRLRAAGVPAGSVVAHPGYSTSGRTRGILGVNEPSRGTRFTDSIQAAFAQSKERGAWPLVRALADPAAESGSFWGPGLVTLGAPRRANPPKITTDPERGARLWDFCQTATRVAWPFEKSARAKRRWRG</sequence>
<dbReference type="Proteomes" id="UP000648352">
    <property type="component" value="Unassembled WGS sequence"/>
</dbReference>
<dbReference type="InterPro" id="IPR002347">
    <property type="entry name" value="SDR_fam"/>
</dbReference>
<comment type="caution">
    <text evidence="3">The sequence shown here is derived from an EMBL/GenBank/DDBJ whole genome shotgun (WGS) entry which is preliminary data.</text>
</comment>
<dbReference type="SUPFAM" id="SSF51735">
    <property type="entry name" value="NAD(P)-binding Rossmann-fold domains"/>
    <property type="match status" value="1"/>
</dbReference>
<reference evidence="3 4" key="1">
    <citation type="submission" date="2020-08" db="EMBL/GenBank/DDBJ databases">
        <title>A Genomic Blueprint of the Chicken Gut Microbiome.</title>
        <authorList>
            <person name="Gilroy R."/>
            <person name="Ravi A."/>
            <person name="Getino M."/>
            <person name="Pursley I."/>
            <person name="Horton D.L."/>
            <person name="Alikhan N.-F."/>
            <person name="Baker D."/>
            <person name="Gharbi K."/>
            <person name="Hall N."/>
            <person name="Watson M."/>
            <person name="Adriaenssens E.M."/>
            <person name="Foster-Nyarko E."/>
            <person name="Jarju S."/>
            <person name="Secka A."/>
            <person name="Antonio M."/>
            <person name="Oren A."/>
            <person name="Chaudhuri R."/>
            <person name="La Ragione R.M."/>
            <person name="Hildebrand F."/>
            <person name="Pallen M.J."/>
        </authorList>
    </citation>
    <scope>NUCLEOTIDE SEQUENCE [LARGE SCALE GENOMIC DNA]</scope>
    <source>
        <strain evidence="3 4">Sa4CUA7</strain>
    </source>
</reference>
<dbReference type="EMBL" id="JACSQP010000004">
    <property type="protein sequence ID" value="MBD7957542.1"/>
    <property type="molecule type" value="Genomic_DNA"/>
</dbReference>
<organism evidence="3 4">
    <name type="scientific">Microbacterium pullorum</name>
    <dbReference type="NCBI Taxonomy" id="2762236"/>
    <lineage>
        <taxon>Bacteria</taxon>
        <taxon>Bacillati</taxon>
        <taxon>Actinomycetota</taxon>
        <taxon>Actinomycetes</taxon>
        <taxon>Micrococcales</taxon>
        <taxon>Microbacteriaceae</taxon>
        <taxon>Microbacterium</taxon>
    </lineage>
</organism>
<evidence type="ECO:0000256" key="2">
    <source>
        <dbReference type="ARBA" id="ARBA00023002"/>
    </source>
</evidence>
<dbReference type="PANTHER" id="PTHR24320">
    <property type="entry name" value="RETINOL DEHYDROGENASE"/>
    <property type="match status" value="1"/>
</dbReference>
<dbReference type="Pfam" id="PF00106">
    <property type="entry name" value="adh_short"/>
    <property type="match status" value="1"/>
</dbReference>
<proteinExistence type="inferred from homology"/>
<comment type="similarity">
    <text evidence="1">Belongs to the short-chain dehydrogenases/reductases (SDR) family.</text>
</comment>
<name>A0ABR8S242_9MICO</name>
<dbReference type="InterPro" id="IPR036291">
    <property type="entry name" value="NAD(P)-bd_dom_sf"/>
</dbReference>
<accession>A0ABR8S242</accession>
<dbReference type="PANTHER" id="PTHR24320:SF148">
    <property type="entry name" value="NAD(P)-BINDING ROSSMANN-FOLD SUPERFAMILY PROTEIN"/>
    <property type="match status" value="1"/>
</dbReference>